<sequence>MKRYLSLLLVISSMVSFTSCDSYNKFPEKYRTTLDKAISASGNNKTEIQKALKAVPDNQSEAMAYLVSYMPQMDLDNIKADYLLKNVDLAYQSKNKYSWSKEIPDSIFFNDVVPYASINEHRDDWRKDFMDRFSKYVTPSMTMKEAIYAVNKNAKAELGVEYNTNRWKPDQSPYESMQQSRATCTGLTILLVDAFRSVGIPARFSGTYNWFDDRGNHSWVEVWMDGRWYFTEYYFDDLDKGWFLSDAGKANPNEYNHAIFATSWKPRKDHFPAVWDENIKWIHAENVTERYIEVYQKSIDGQPLKEGEVMLRVVLLKAMACSDQSDARVSRQINLYHKGKIINSGQSPDSYDDLNNFLKFKVKAGQTYNFSFPGVNGEPKTFKYITTNDKDQMVRLYQSK</sequence>
<reference evidence="1" key="1">
    <citation type="submission" date="2021-08" db="EMBL/GenBank/DDBJ databases">
        <title>Novel anaerobic bacterium isolated from sea squirt in East Sea, Republic of Korea.</title>
        <authorList>
            <person name="Nguyen T.H."/>
            <person name="Li Z."/>
            <person name="Lee Y.-J."/>
            <person name="Ko J."/>
            <person name="Kim S.-G."/>
        </authorList>
    </citation>
    <scope>NUCLEOTIDE SEQUENCE</scope>
    <source>
        <strain evidence="1">KCTC 25031</strain>
    </source>
</reference>
<organism evidence="1 2">
    <name type="scientific">Halosquirtibacter laminarini</name>
    <dbReference type="NCBI Taxonomy" id="3374600"/>
    <lineage>
        <taxon>Bacteria</taxon>
        <taxon>Pseudomonadati</taxon>
        <taxon>Bacteroidota</taxon>
        <taxon>Bacteroidia</taxon>
        <taxon>Marinilabiliales</taxon>
        <taxon>Prolixibacteraceae</taxon>
        <taxon>Halosquirtibacter</taxon>
    </lineage>
</organism>
<evidence type="ECO:0000313" key="2">
    <source>
        <dbReference type="Proteomes" id="UP000826212"/>
    </source>
</evidence>
<name>A0AC61NNS5_9BACT</name>
<gene>
    <name evidence="1" type="ORF">K4L44_12940</name>
</gene>
<dbReference type="EMBL" id="CP081303">
    <property type="protein sequence ID" value="QZE13482.1"/>
    <property type="molecule type" value="Genomic_DNA"/>
</dbReference>
<proteinExistence type="predicted"/>
<evidence type="ECO:0000313" key="1">
    <source>
        <dbReference type="EMBL" id="QZE13482.1"/>
    </source>
</evidence>
<accession>A0AC61NNS5</accession>
<keyword evidence="2" id="KW-1185">Reference proteome</keyword>
<dbReference type="Proteomes" id="UP000826212">
    <property type="component" value="Chromosome"/>
</dbReference>
<protein>
    <submittedName>
        <fullName evidence="1">Transglutaminase-like domain-containing protein</fullName>
    </submittedName>
</protein>